<accession>A0A0E9QZ61</accession>
<sequence length="55" mass="6346">MNRISKNISWMNFMVMEKLVVLLLLITCGSTSLKILQVKLLLPIGIRYSIRNTHT</sequence>
<dbReference type="AlphaFoldDB" id="A0A0E9QZ61"/>
<protein>
    <submittedName>
        <fullName evidence="1">Uncharacterized protein</fullName>
    </submittedName>
</protein>
<evidence type="ECO:0000313" key="1">
    <source>
        <dbReference type="EMBL" id="JAH21363.1"/>
    </source>
</evidence>
<dbReference type="EMBL" id="GBXM01087214">
    <property type="protein sequence ID" value="JAH21363.1"/>
    <property type="molecule type" value="Transcribed_RNA"/>
</dbReference>
<name>A0A0E9QZ61_ANGAN</name>
<proteinExistence type="predicted"/>
<organism evidence="1">
    <name type="scientific">Anguilla anguilla</name>
    <name type="common">European freshwater eel</name>
    <name type="synonym">Muraena anguilla</name>
    <dbReference type="NCBI Taxonomy" id="7936"/>
    <lineage>
        <taxon>Eukaryota</taxon>
        <taxon>Metazoa</taxon>
        <taxon>Chordata</taxon>
        <taxon>Craniata</taxon>
        <taxon>Vertebrata</taxon>
        <taxon>Euteleostomi</taxon>
        <taxon>Actinopterygii</taxon>
        <taxon>Neopterygii</taxon>
        <taxon>Teleostei</taxon>
        <taxon>Anguilliformes</taxon>
        <taxon>Anguillidae</taxon>
        <taxon>Anguilla</taxon>
    </lineage>
</organism>
<reference evidence="1" key="2">
    <citation type="journal article" date="2015" name="Fish Shellfish Immunol.">
        <title>Early steps in the European eel (Anguilla anguilla)-Vibrio vulnificus interaction in the gills: Role of the RtxA13 toxin.</title>
        <authorList>
            <person name="Callol A."/>
            <person name="Pajuelo D."/>
            <person name="Ebbesson L."/>
            <person name="Teles M."/>
            <person name="MacKenzie S."/>
            <person name="Amaro C."/>
        </authorList>
    </citation>
    <scope>NUCLEOTIDE SEQUENCE</scope>
</reference>
<reference evidence="1" key="1">
    <citation type="submission" date="2014-11" db="EMBL/GenBank/DDBJ databases">
        <authorList>
            <person name="Amaro Gonzalez C."/>
        </authorList>
    </citation>
    <scope>NUCLEOTIDE SEQUENCE</scope>
</reference>